<evidence type="ECO:0000313" key="10">
    <source>
        <dbReference type="Proteomes" id="UP000694403"/>
    </source>
</evidence>
<evidence type="ECO:0000256" key="2">
    <source>
        <dbReference type="ARBA" id="ARBA00022692"/>
    </source>
</evidence>
<organism evidence="9 10">
    <name type="scientific">Chelydra serpentina</name>
    <name type="common">Snapping turtle</name>
    <name type="synonym">Testudo serpentina</name>
    <dbReference type="NCBI Taxonomy" id="8475"/>
    <lineage>
        <taxon>Eukaryota</taxon>
        <taxon>Metazoa</taxon>
        <taxon>Chordata</taxon>
        <taxon>Craniata</taxon>
        <taxon>Vertebrata</taxon>
        <taxon>Euteleostomi</taxon>
        <taxon>Archelosauria</taxon>
        <taxon>Testudinata</taxon>
        <taxon>Testudines</taxon>
        <taxon>Cryptodira</taxon>
        <taxon>Durocryptodira</taxon>
        <taxon>Americhelydia</taxon>
        <taxon>Chelydroidea</taxon>
        <taxon>Chelydridae</taxon>
        <taxon>Chelydra</taxon>
    </lineage>
</organism>
<dbReference type="Proteomes" id="UP000694403">
    <property type="component" value="Unplaced"/>
</dbReference>
<dbReference type="PROSITE" id="PS51534">
    <property type="entry name" value="SEFIR"/>
    <property type="match status" value="1"/>
</dbReference>
<proteinExistence type="predicted"/>
<keyword evidence="4" id="KW-1133">Transmembrane helix</keyword>
<keyword evidence="3" id="KW-0732">Signal</keyword>
<name>A0A8C3T6P2_CHESE</name>
<keyword evidence="5" id="KW-0472">Membrane</keyword>
<dbReference type="PANTHER" id="PTHR15583:SF5">
    <property type="entry name" value="INTERLEUKIN-17 RECEPTOR E"/>
    <property type="match status" value="1"/>
</dbReference>
<comment type="subcellular location">
    <subcellularLocation>
        <location evidence="1">Membrane</location>
        <topology evidence="1">Single-pass type I membrane protein</topology>
    </subcellularLocation>
</comment>
<keyword evidence="2" id="KW-0812">Transmembrane</keyword>
<dbReference type="GO" id="GO:0030368">
    <property type="term" value="F:interleukin-17 receptor activity"/>
    <property type="evidence" value="ECO:0007669"/>
    <property type="project" value="InterPro"/>
</dbReference>
<evidence type="ECO:0000256" key="5">
    <source>
        <dbReference type="ARBA" id="ARBA00023136"/>
    </source>
</evidence>
<evidence type="ECO:0000256" key="7">
    <source>
        <dbReference type="ARBA" id="ARBA00023180"/>
    </source>
</evidence>
<reference evidence="9" key="1">
    <citation type="submission" date="2025-08" db="UniProtKB">
        <authorList>
            <consortium name="Ensembl"/>
        </authorList>
    </citation>
    <scope>IDENTIFICATION</scope>
</reference>
<protein>
    <recommendedName>
        <fullName evidence="8">SEFIR domain-containing protein</fullName>
    </recommendedName>
</protein>
<sequence>GGGLAGSGWGELWKGALSAGRRALELPLQTPRGRRPVLLVYSPDSEEHRILVCALADVLRSALGCDVRLDLWEAGSVGRLGALPWLYGQRELVARERGTVLLLWSQGSARLYPLWRGASTGSSGSPDPHDLFGAAMSCLQSELRGAAGAGPLGDWALAYFGELCSRRDVPPALRLLPCYRLPRELPGLAQGSRGGAGPVCGPEERAPGTGVGLALCVAPRRGLPGRGRGWPCLWPRGGSSV</sequence>
<feature type="domain" description="SEFIR" evidence="8">
    <location>
        <begin position="34"/>
        <end position="190"/>
    </location>
</feature>
<evidence type="ECO:0000256" key="3">
    <source>
        <dbReference type="ARBA" id="ARBA00022729"/>
    </source>
</evidence>
<reference evidence="9" key="2">
    <citation type="submission" date="2025-09" db="UniProtKB">
        <authorList>
            <consortium name="Ensembl"/>
        </authorList>
    </citation>
    <scope>IDENTIFICATION</scope>
</reference>
<dbReference type="InterPro" id="IPR039465">
    <property type="entry name" value="IL-17_rcpt-like"/>
</dbReference>
<dbReference type="GO" id="GO:0016020">
    <property type="term" value="C:membrane"/>
    <property type="evidence" value="ECO:0007669"/>
    <property type="project" value="UniProtKB-SubCell"/>
</dbReference>
<dbReference type="Gene3D" id="3.40.50.11530">
    <property type="match status" value="1"/>
</dbReference>
<keyword evidence="10" id="KW-1185">Reference proteome</keyword>
<evidence type="ECO:0000256" key="4">
    <source>
        <dbReference type="ARBA" id="ARBA00022989"/>
    </source>
</evidence>
<dbReference type="Ensembl" id="ENSCSRT00000025298.1">
    <property type="protein sequence ID" value="ENSCSRP00000024257.1"/>
    <property type="gene ID" value="ENSCSRG00000018194.1"/>
</dbReference>
<evidence type="ECO:0000256" key="1">
    <source>
        <dbReference type="ARBA" id="ARBA00004479"/>
    </source>
</evidence>
<dbReference type="Pfam" id="PF08357">
    <property type="entry name" value="SEFIR"/>
    <property type="match status" value="1"/>
</dbReference>
<dbReference type="AlphaFoldDB" id="A0A8C3T6P2"/>
<evidence type="ECO:0000259" key="8">
    <source>
        <dbReference type="PROSITE" id="PS51534"/>
    </source>
</evidence>
<evidence type="ECO:0000313" key="9">
    <source>
        <dbReference type="Ensembl" id="ENSCSRP00000024257.1"/>
    </source>
</evidence>
<keyword evidence="6" id="KW-0675">Receptor</keyword>
<accession>A0A8C3T6P2</accession>
<dbReference type="InterPro" id="IPR013568">
    <property type="entry name" value="SEFIR_dom"/>
</dbReference>
<evidence type="ECO:0000256" key="6">
    <source>
        <dbReference type="ARBA" id="ARBA00023170"/>
    </source>
</evidence>
<dbReference type="PANTHER" id="PTHR15583">
    <property type="entry name" value="INTERLEUKIN-17 RECEPTOR"/>
    <property type="match status" value="1"/>
</dbReference>
<keyword evidence="7" id="KW-0325">Glycoprotein</keyword>